<comment type="caution">
    <text evidence="2">The sequence shown here is derived from an EMBL/GenBank/DDBJ whole genome shotgun (WGS) entry which is preliminary data.</text>
</comment>
<keyword evidence="3" id="KW-1185">Reference proteome</keyword>
<reference evidence="2 3" key="1">
    <citation type="submission" date="2019-11" db="EMBL/GenBank/DDBJ databases">
        <title>Pedobacter petrophilus genome.</title>
        <authorList>
            <person name="Feldbauer M.J."/>
            <person name="Newman J.D."/>
        </authorList>
    </citation>
    <scope>NUCLEOTIDE SEQUENCE [LARGE SCALE GENOMIC DNA]</scope>
    <source>
        <strain evidence="2 3">LMG 29686</strain>
    </source>
</reference>
<sequence>MANLNVRKSIQTKIESLSKEIENLQSELVRWEKIAAEYEVNSESIDLILSIQQPEKAEGGRAKKVKQA</sequence>
<feature type="coiled-coil region" evidence="1">
    <location>
        <begin position="7"/>
        <end position="41"/>
    </location>
</feature>
<evidence type="ECO:0000256" key="1">
    <source>
        <dbReference type="SAM" id="Coils"/>
    </source>
</evidence>
<dbReference type="AlphaFoldDB" id="A0A7K0G058"/>
<name>A0A7K0G058_9SPHI</name>
<dbReference type="EMBL" id="WKKH01000020">
    <property type="protein sequence ID" value="MRX77091.1"/>
    <property type="molecule type" value="Genomic_DNA"/>
</dbReference>
<proteinExistence type="predicted"/>
<dbReference type="RefSeq" id="WP_154281314.1">
    <property type="nucleotide sequence ID" value="NZ_JBHUJQ010000001.1"/>
</dbReference>
<keyword evidence="1" id="KW-0175">Coiled coil</keyword>
<evidence type="ECO:0000313" key="2">
    <source>
        <dbReference type="EMBL" id="MRX77091.1"/>
    </source>
</evidence>
<organism evidence="2 3">
    <name type="scientific">Pedobacter petrophilus</name>
    <dbReference type="NCBI Taxonomy" id="1908241"/>
    <lineage>
        <taxon>Bacteria</taxon>
        <taxon>Pseudomonadati</taxon>
        <taxon>Bacteroidota</taxon>
        <taxon>Sphingobacteriia</taxon>
        <taxon>Sphingobacteriales</taxon>
        <taxon>Sphingobacteriaceae</taxon>
        <taxon>Pedobacter</taxon>
    </lineage>
</organism>
<protein>
    <submittedName>
        <fullName evidence="2">Uncharacterized protein</fullName>
    </submittedName>
</protein>
<evidence type="ECO:0000313" key="3">
    <source>
        <dbReference type="Proteomes" id="UP000487757"/>
    </source>
</evidence>
<gene>
    <name evidence="2" type="ORF">GJU39_13445</name>
</gene>
<accession>A0A7K0G058</accession>
<dbReference type="OrthoDB" id="773287at2"/>
<dbReference type="Proteomes" id="UP000487757">
    <property type="component" value="Unassembled WGS sequence"/>
</dbReference>